<dbReference type="PROSITE" id="PS50035">
    <property type="entry name" value="PLD"/>
    <property type="match status" value="2"/>
</dbReference>
<dbReference type="NCBIfam" id="NF008427">
    <property type="entry name" value="PRK11263.1"/>
    <property type="match status" value="1"/>
</dbReference>
<feature type="active site" evidence="9">
    <location>
        <position position="284"/>
    </location>
</feature>
<dbReference type="InterPro" id="IPR025202">
    <property type="entry name" value="PLD-like_dom"/>
</dbReference>
<feature type="active site" evidence="9">
    <location>
        <position position="286"/>
    </location>
</feature>
<feature type="active site" evidence="9">
    <location>
        <position position="291"/>
    </location>
</feature>
<evidence type="ECO:0000256" key="5">
    <source>
        <dbReference type="ARBA" id="ARBA00023098"/>
    </source>
</evidence>
<proteinExistence type="inferred from homology"/>
<gene>
    <name evidence="9 12" type="primary">clsB</name>
    <name evidence="12" type="ORF">QL104_15235</name>
</gene>
<keyword evidence="5 9" id="KW-0443">Lipid metabolism</keyword>
<dbReference type="PIRSF" id="PIRSF000850">
    <property type="entry name" value="Phospholipase_D_PSS"/>
    <property type="match status" value="1"/>
</dbReference>
<dbReference type="EC" id="2.7.8.-" evidence="9"/>
<dbReference type="CDD" id="cd09110">
    <property type="entry name" value="PLDc_CLS_1"/>
    <property type="match status" value="1"/>
</dbReference>
<feature type="domain" description="PLD phosphodiesterase" evidence="11">
    <location>
        <begin position="279"/>
        <end position="306"/>
    </location>
</feature>
<dbReference type="CDD" id="cd09159">
    <property type="entry name" value="PLDc_ybhO_like_2"/>
    <property type="match status" value="1"/>
</dbReference>
<dbReference type="SUPFAM" id="SSF56024">
    <property type="entry name" value="Phospholipase D/nuclease"/>
    <property type="match status" value="2"/>
</dbReference>
<organism evidence="12 13">
    <name type="scientific">Pseudomonas piscis</name>
    <dbReference type="NCBI Taxonomy" id="2614538"/>
    <lineage>
        <taxon>Bacteria</taxon>
        <taxon>Pseudomonadati</taxon>
        <taxon>Pseudomonadota</taxon>
        <taxon>Gammaproteobacteria</taxon>
        <taxon>Pseudomonadales</taxon>
        <taxon>Pseudomonadaceae</taxon>
        <taxon>Pseudomonas</taxon>
    </lineage>
</organism>
<evidence type="ECO:0000256" key="3">
    <source>
        <dbReference type="ARBA" id="ARBA00022679"/>
    </source>
</evidence>
<feature type="active site" evidence="9">
    <location>
        <position position="113"/>
    </location>
</feature>
<evidence type="ECO:0000256" key="6">
    <source>
        <dbReference type="ARBA" id="ARBA00023136"/>
    </source>
</evidence>
<feature type="region of interest" description="Disordered" evidence="10">
    <location>
        <begin position="382"/>
        <end position="402"/>
    </location>
</feature>
<dbReference type="Proteomes" id="UP001237292">
    <property type="component" value="Chromosome"/>
</dbReference>
<feature type="domain" description="PLD phosphodiesterase" evidence="11">
    <location>
        <begin position="108"/>
        <end position="135"/>
    </location>
</feature>
<dbReference type="Gene3D" id="3.30.870.10">
    <property type="entry name" value="Endonuclease Chain A"/>
    <property type="match status" value="2"/>
</dbReference>
<keyword evidence="13" id="KW-1185">Reference proteome</keyword>
<evidence type="ECO:0000256" key="9">
    <source>
        <dbReference type="HAMAP-Rule" id="MF_01917"/>
    </source>
</evidence>
<accession>A0ABY9NQZ2</accession>
<comment type="function">
    <text evidence="9">Catalyzes the phosphatidyl group transfer from one phosphatidylglycerol molecule to another to form cardiolipin (CL) (diphosphatidylglycerol) and glycerol.</text>
</comment>
<keyword evidence="7 9" id="KW-0594">Phospholipid biosynthesis</keyword>
<dbReference type="InterPro" id="IPR001736">
    <property type="entry name" value="PLipase_D/transphosphatidylase"/>
</dbReference>
<protein>
    <recommendedName>
        <fullName evidence="9">Cardiolipin synthase B</fullName>
        <shortName evidence="9">CL synthase</shortName>
        <ecNumber evidence="9">2.7.8.-</ecNumber>
    </recommendedName>
</protein>
<dbReference type="HAMAP" id="MF_01917">
    <property type="entry name" value="Cardiolipin_synth_ClsB"/>
    <property type="match status" value="1"/>
</dbReference>
<dbReference type="PANTHER" id="PTHR21248:SF23">
    <property type="entry name" value="CARDIOLIPIN SYNTHASE B"/>
    <property type="match status" value="1"/>
</dbReference>
<dbReference type="EMBL" id="CP133164">
    <property type="protein sequence ID" value="WMN20693.1"/>
    <property type="molecule type" value="Genomic_DNA"/>
</dbReference>
<feature type="active site" evidence="9">
    <location>
        <position position="115"/>
    </location>
</feature>
<comment type="catalytic activity">
    <reaction evidence="9">
        <text>2 a 1,2-diacyl-sn-glycero-3-phospho-(1'-sn-glycerol) = a cardiolipin + glycerol</text>
        <dbReference type="Rhea" id="RHEA:31451"/>
        <dbReference type="ChEBI" id="CHEBI:17754"/>
        <dbReference type="ChEBI" id="CHEBI:62237"/>
        <dbReference type="ChEBI" id="CHEBI:64716"/>
    </reaction>
</comment>
<dbReference type="GO" id="GO:0016740">
    <property type="term" value="F:transferase activity"/>
    <property type="evidence" value="ECO:0007669"/>
    <property type="project" value="UniProtKB-KW"/>
</dbReference>
<reference evidence="12 13" key="1">
    <citation type="journal article" date="2023" name="Access Microbiol">
        <title>The genome of a steinernematid-associated Pseudomonas piscis bacterium encodes the biosynthesis of insect toxins.</title>
        <authorList>
            <person name="Awori R.M."/>
            <person name="Hendre P."/>
            <person name="Amugune N.O."/>
        </authorList>
    </citation>
    <scope>NUCLEOTIDE SEQUENCE [LARGE SCALE GENOMIC DNA]</scope>
    <source>
        <strain evidence="12 13">75</strain>
    </source>
</reference>
<sequence length="402" mass="45704">MRPGWRDGNRIELLINGEQFYPRVLAAIADARQEVLLETFILFEDKVGCALQQALIEAARRISRVEITVDGYGSADLGADFVAQMVDAGVRVHLFDPHPRLFGLRTHLFRRLHRKVLVIDGQRAFIGGLNFSADHLRDFGPMAKQDYAVDVRGPVVADIRAAALATLAQVTPAGPSLPAMPPCGPASIRLAIRDNQRHRDDIETQYLQAIRAARQRLVLANAYFFPGYRVIRELRNAARRGVEVSLILQGQPDLPWARGFSRLLYNYLMRDGVAIHEYVRRPLHGKVALADHDWATVGSSNLDPLSLSLNLEANLIIRDVDFNQRLHRHLERLMTRHCRQVTQQRLLRGHWWRGPVIFLYFHLLRHFPAIAGWLPAHRPRLESIPGPPGRQCQQPLEREHSS</sequence>
<name>A0ABY9NQZ2_9PSED</name>
<keyword evidence="3 9" id="KW-0808">Transferase</keyword>
<dbReference type="PANTHER" id="PTHR21248">
    <property type="entry name" value="CARDIOLIPIN SYNTHASE"/>
    <property type="match status" value="1"/>
</dbReference>
<comment type="subcellular location">
    <subcellularLocation>
        <location evidence="9">Cell membrane</location>
        <topology evidence="9">Peripheral membrane protein</topology>
    </subcellularLocation>
</comment>
<evidence type="ECO:0000259" key="11">
    <source>
        <dbReference type="PROSITE" id="PS50035"/>
    </source>
</evidence>
<keyword evidence="6 9" id="KW-0472">Membrane</keyword>
<keyword evidence="1 9" id="KW-1003">Cell membrane</keyword>
<evidence type="ECO:0000256" key="2">
    <source>
        <dbReference type="ARBA" id="ARBA00022516"/>
    </source>
</evidence>
<evidence type="ECO:0000256" key="10">
    <source>
        <dbReference type="SAM" id="MobiDB-lite"/>
    </source>
</evidence>
<dbReference type="SMART" id="SM00155">
    <property type="entry name" value="PLDc"/>
    <property type="match status" value="2"/>
</dbReference>
<evidence type="ECO:0000256" key="7">
    <source>
        <dbReference type="ARBA" id="ARBA00023209"/>
    </source>
</evidence>
<keyword evidence="8 9" id="KW-1208">Phospholipid metabolism</keyword>
<keyword evidence="2 9" id="KW-0444">Lipid biosynthesis</keyword>
<dbReference type="RefSeq" id="WP_282878016.1">
    <property type="nucleotide sequence ID" value="NZ_CP133164.1"/>
</dbReference>
<keyword evidence="4" id="KW-0677">Repeat</keyword>
<dbReference type="InterPro" id="IPR030872">
    <property type="entry name" value="Cardiolipin_synth_ClsB"/>
</dbReference>
<comment type="similarity">
    <text evidence="9">Belongs to the phospholipase D family. Cardiolipin synthase subfamily. ClsB sub-subfamily.</text>
</comment>
<evidence type="ECO:0000313" key="12">
    <source>
        <dbReference type="EMBL" id="WMN20693.1"/>
    </source>
</evidence>
<evidence type="ECO:0000256" key="8">
    <source>
        <dbReference type="ARBA" id="ARBA00023264"/>
    </source>
</evidence>
<evidence type="ECO:0000256" key="4">
    <source>
        <dbReference type="ARBA" id="ARBA00022737"/>
    </source>
</evidence>
<dbReference type="Pfam" id="PF13091">
    <property type="entry name" value="PLDc_2"/>
    <property type="match status" value="2"/>
</dbReference>
<evidence type="ECO:0000313" key="13">
    <source>
        <dbReference type="Proteomes" id="UP001237292"/>
    </source>
</evidence>
<evidence type="ECO:0000256" key="1">
    <source>
        <dbReference type="ARBA" id="ARBA00022475"/>
    </source>
</evidence>
<feature type="active site" evidence="9">
    <location>
        <position position="120"/>
    </location>
</feature>